<name>A0A4S8KMW8_DENBC</name>
<dbReference type="Proteomes" id="UP000297245">
    <property type="component" value="Unassembled WGS sequence"/>
</dbReference>
<reference evidence="2 3" key="1">
    <citation type="journal article" date="2019" name="Nat. Ecol. Evol.">
        <title>Megaphylogeny resolves global patterns of mushroom evolution.</title>
        <authorList>
            <person name="Varga T."/>
            <person name="Krizsan K."/>
            <person name="Foldi C."/>
            <person name="Dima B."/>
            <person name="Sanchez-Garcia M."/>
            <person name="Sanchez-Ramirez S."/>
            <person name="Szollosi G.J."/>
            <person name="Szarkandi J.G."/>
            <person name="Papp V."/>
            <person name="Albert L."/>
            <person name="Andreopoulos W."/>
            <person name="Angelini C."/>
            <person name="Antonin V."/>
            <person name="Barry K.W."/>
            <person name="Bougher N.L."/>
            <person name="Buchanan P."/>
            <person name="Buyck B."/>
            <person name="Bense V."/>
            <person name="Catcheside P."/>
            <person name="Chovatia M."/>
            <person name="Cooper J."/>
            <person name="Damon W."/>
            <person name="Desjardin D."/>
            <person name="Finy P."/>
            <person name="Geml J."/>
            <person name="Haridas S."/>
            <person name="Hughes K."/>
            <person name="Justo A."/>
            <person name="Karasinski D."/>
            <person name="Kautmanova I."/>
            <person name="Kiss B."/>
            <person name="Kocsube S."/>
            <person name="Kotiranta H."/>
            <person name="LaButti K.M."/>
            <person name="Lechner B.E."/>
            <person name="Liimatainen K."/>
            <person name="Lipzen A."/>
            <person name="Lukacs Z."/>
            <person name="Mihaltcheva S."/>
            <person name="Morgado L.N."/>
            <person name="Niskanen T."/>
            <person name="Noordeloos M.E."/>
            <person name="Ohm R.A."/>
            <person name="Ortiz-Santana B."/>
            <person name="Ovrebo C."/>
            <person name="Racz N."/>
            <person name="Riley R."/>
            <person name="Savchenko A."/>
            <person name="Shiryaev A."/>
            <person name="Soop K."/>
            <person name="Spirin V."/>
            <person name="Szebenyi C."/>
            <person name="Tomsovsky M."/>
            <person name="Tulloss R.E."/>
            <person name="Uehling J."/>
            <person name="Grigoriev I.V."/>
            <person name="Vagvolgyi C."/>
            <person name="Papp T."/>
            <person name="Martin F.M."/>
            <person name="Miettinen O."/>
            <person name="Hibbett D.S."/>
            <person name="Nagy L.G."/>
        </authorList>
    </citation>
    <scope>NUCLEOTIDE SEQUENCE [LARGE SCALE GENOMIC DNA]</scope>
    <source>
        <strain evidence="2 3">CBS 962.96</strain>
    </source>
</reference>
<feature type="compositionally biased region" description="Gly residues" evidence="1">
    <location>
        <begin position="7"/>
        <end position="21"/>
    </location>
</feature>
<proteinExistence type="predicted"/>
<evidence type="ECO:0000313" key="3">
    <source>
        <dbReference type="Proteomes" id="UP000297245"/>
    </source>
</evidence>
<dbReference type="EMBL" id="ML180619">
    <property type="protein sequence ID" value="THU76974.1"/>
    <property type="molecule type" value="Genomic_DNA"/>
</dbReference>
<organism evidence="2 3">
    <name type="scientific">Dendrothele bispora (strain CBS 962.96)</name>
    <dbReference type="NCBI Taxonomy" id="1314807"/>
    <lineage>
        <taxon>Eukaryota</taxon>
        <taxon>Fungi</taxon>
        <taxon>Dikarya</taxon>
        <taxon>Basidiomycota</taxon>
        <taxon>Agaricomycotina</taxon>
        <taxon>Agaricomycetes</taxon>
        <taxon>Agaricomycetidae</taxon>
        <taxon>Agaricales</taxon>
        <taxon>Agaricales incertae sedis</taxon>
        <taxon>Dendrothele</taxon>
    </lineage>
</organism>
<feature type="compositionally biased region" description="Basic and acidic residues" evidence="1">
    <location>
        <begin position="24"/>
        <end position="40"/>
    </location>
</feature>
<dbReference type="AlphaFoldDB" id="A0A4S8KMW8"/>
<evidence type="ECO:0000313" key="2">
    <source>
        <dbReference type="EMBL" id="THU76974.1"/>
    </source>
</evidence>
<gene>
    <name evidence="2" type="ORF">K435DRAFT_812887</name>
</gene>
<protein>
    <submittedName>
        <fullName evidence="2">Uncharacterized protein</fullName>
    </submittedName>
</protein>
<feature type="compositionally biased region" description="Gly residues" evidence="1">
    <location>
        <begin position="113"/>
        <end position="128"/>
    </location>
</feature>
<keyword evidence="3" id="KW-1185">Reference proteome</keyword>
<feature type="region of interest" description="Disordered" evidence="1">
    <location>
        <begin position="1"/>
        <end position="134"/>
    </location>
</feature>
<evidence type="ECO:0000256" key="1">
    <source>
        <dbReference type="SAM" id="MobiDB-lite"/>
    </source>
</evidence>
<sequence length="134" mass="13976">MDRGAFPDGGSGGRYSGGYGERGMVTRREDKEGMRVDGVRRRMYLAGGPGAQQGPSGDKPAPRDGPTPSGVLVHRDGERVPEPQQPEMPEGPEEILPTYDSLILDEDERPRNGKGGGGGGGGEGGASGSGQRRE</sequence>
<accession>A0A4S8KMW8</accession>